<evidence type="ECO:0000259" key="1">
    <source>
        <dbReference type="Pfam" id="PF04233"/>
    </source>
</evidence>
<protein>
    <submittedName>
        <fullName evidence="2">SPP1 gp7 family phage head morphogenesis protein</fullName>
    </submittedName>
</protein>
<dbReference type="Proteomes" id="UP000013981">
    <property type="component" value="Unassembled WGS sequence"/>
</dbReference>
<evidence type="ECO:0000313" key="3">
    <source>
        <dbReference type="Proteomes" id="UP000013981"/>
    </source>
</evidence>
<comment type="caution">
    <text evidence="2">The sequence shown here is derived from an EMBL/GenBank/DDBJ whole genome shotgun (WGS) entry which is preliminary data.</text>
</comment>
<organism evidence="2 3">
    <name type="scientific">Butyricicoccus pullicaecorum 1.2</name>
    <dbReference type="NCBI Taxonomy" id="1203606"/>
    <lineage>
        <taxon>Bacteria</taxon>
        <taxon>Bacillati</taxon>
        <taxon>Bacillota</taxon>
        <taxon>Clostridia</taxon>
        <taxon>Eubacteriales</taxon>
        <taxon>Butyricicoccaceae</taxon>
        <taxon>Butyricicoccus</taxon>
    </lineage>
</organism>
<dbReference type="Pfam" id="PF04233">
    <property type="entry name" value="Phage_Mu_F"/>
    <property type="match status" value="1"/>
</dbReference>
<accession>R8W440</accession>
<dbReference type="AlphaFoldDB" id="R8W440"/>
<proteinExistence type="predicted"/>
<feature type="domain" description="Phage head morphogenesis" evidence="1">
    <location>
        <begin position="195"/>
        <end position="298"/>
    </location>
</feature>
<dbReference type="eggNOG" id="COG2369">
    <property type="taxonomic scope" value="Bacteria"/>
</dbReference>
<sequence>MDREYWRARALVLFQAMEQEAQTYRKTAEQAYELALVRIRRDLADWYQRFADNNSVSMAEARRLLNASELRELQWTVEEYIEAGRSLDPKWLKQLENASARVHISRLEAIQLQIQQQIELLFANQLDDLDGLLRRVYAGQYYHTIFEMQRAFHLGWQTAALSERQLAMALAKPWTTDNLTFSERVWKNRTALVNTLQTELSQALIRGDPLKRVTDAMARRMQTSKRAAGRLVMTESAYLSAQGQLTAYRELGVDQVEIVETLDMHTCAVCQGLDGMILPLTAYDPGVTVPPFHPWCRGCTAPYFADNTGGERAARNQDGQTYYVPADMTYETWRETFVSLPLSDLPDTIEAENGLIIRAKSGHALERAMQRGVESVWVQDALQSPLHIRAVQWDDHNRLSQRFIGKDATINVNPETGTIVTVWRTGSATRKKYGKGGQS</sequence>
<evidence type="ECO:0000313" key="2">
    <source>
        <dbReference type="EMBL" id="EOQ39628.1"/>
    </source>
</evidence>
<name>R8W440_9FIRM</name>
<dbReference type="NCBIfam" id="TIGR01641">
    <property type="entry name" value="phageSPP1_gp7"/>
    <property type="match status" value="1"/>
</dbReference>
<dbReference type="InterPro" id="IPR006528">
    <property type="entry name" value="Phage_head_morphogenesis_dom"/>
</dbReference>
<gene>
    <name evidence="2" type="ORF">HMPREF1526_00322</name>
</gene>
<dbReference type="PATRIC" id="fig|1203606.4.peg.294"/>
<dbReference type="EMBL" id="AQOB01000002">
    <property type="protein sequence ID" value="EOQ39628.1"/>
    <property type="molecule type" value="Genomic_DNA"/>
</dbReference>
<reference evidence="2 3" key="1">
    <citation type="submission" date="2013-01" db="EMBL/GenBank/DDBJ databases">
        <title>The Genome Sequence of Butyricicoccus pullicaecorum 1.2.</title>
        <authorList>
            <consortium name="The Broad Institute Genome Sequencing Platform"/>
            <person name="Earl A."/>
            <person name="Ward D."/>
            <person name="Feldgarden M."/>
            <person name="Gevers D."/>
            <person name="Van Immerseel F."/>
            <person name="Eeckhaut V."/>
            <person name="Walker B."/>
            <person name="Young S.K."/>
            <person name="Zeng Q."/>
            <person name="Gargeya S."/>
            <person name="Fitzgerald M."/>
            <person name="Haas B."/>
            <person name="Abouelleil A."/>
            <person name="Alvarado L."/>
            <person name="Arachchi H.M."/>
            <person name="Berlin A.M."/>
            <person name="Chapman S.B."/>
            <person name="Dewar J."/>
            <person name="Goldberg J."/>
            <person name="Griggs A."/>
            <person name="Gujja S."/>
            <person name="Hansen M."/>
            <person name="Howarth C."/>
            <person name="Imamovic A."/>
            <person name="Larimer J."/>
            <person name="McCowan C."/>
            <person name="Murphy C."/>
            <person name="Neiman D."/>
            <person name="Pearson M."/>
            <person name="Priest M."/>
            <person name="Roberts A."/>
            <person name="Saif S."/>
            <person name="Shea T."/>
            <person name="Sisk P."/>
            <person name="Sykes S."/>
            <person name="Wortman J."/>
            <person name="Nusbaum C."/>
            <person name="Birren B."/>
        </authorList>
    </citation>
    <scope>NUCLEOTIDE SEQUENCE [LARGE SCALE GENOMIC DNA]</scope>
    <source>
        <strain evidence="2 3">1.2</strain>
    </source>
</reference>
<dbReference type="HOGENOM" id="CLU_017434_0_1_9"/>
<dbReference type="RefSeq" id="WP_016146531.1">
    <property type="nucleotide sequence ID" value="NZ_KB976103.1"/>
</dbReference>
<dbReference type="OrthoDB" id="9765386at2"/>
<keyword evidence="3" id="KW-1185">Reference proteome</keyword>